<keyword evidence="2" id="KW-1185">Reference proteome</keyword>
<evidence type="ECO:0000313" key="1">
    <source>
        <dbReference type="EMBL" id="OJF15214.1"/>
    </source>
</evidence>
<name>A0A1K0GS03_9ACTN</name>
<comment type="caution">
    <text evidence="1">The sequence shown here is derived from an EMBL/GenBank/DDBJ whole genome shotgun (WGS) entry which is preliminary data.</text>
</comment>
<dbReference type="AlphaFoldDB" id="A0A1K0GS03"/>
<gene>
    <name evidence="1" type="ORF">BG844_05790</name>
</gene>
<proteinExistence type="predicted"/>
<evidence type="ECO:0008006" key="3">
    <source>
        <dbReference type="Google" id="ProtNLM"/>
    </source>
</evidence>
<dbReference type="SUPFAM" id="SSF55729">
    <property type="entry name" value="Acyl-CoA N-acyltransferases (Nat)"/>
    <property type="match status" value="1"/>
</dbReference>
<evidence type="ECO:0000313" key="2">
    <source>
        <dbReference type="Proteomes" id="UP000182486"/>
    </source>
</evidence>
<reference evidence="1 2" key="1">
    <citation type="submission" date="2016-09" db="EMBL/GenBank/DDBJ databases">
        <title>Couchioplanes caeruleus draft genome sequence.</title>
        <authorList>
            <person name="Sheehan J."/>
            <person name="Caffrey P."/>
        </authorList>
    </citation>
    <scope>NUCLEOTIDE SEQUENCE [LARGE SCALE GENOMIC DNA]</scope>
    <source>
        <strain evidence="1 2">DSM 43634</strain>
    </source>
</reference>
<dbReference type="InterPro" id="IPR016181">
    <property type="entry name" value="Acyl_CoA_acyltransferase"/>
</dbReference>
<dbReference type="EMBL" id="MEIA01000063">
    <property type="protein sequence ID" value="OJF15214.1"/>
    <property type="molecule type" value="Genomic_DNA"/>
</dbReference>
<accession>A0A1K0GS03</accession>
<protein>
    <recommendedName>
        <fullName evidence="3">N-acetyltransferase domain-containing protein</fullName>
    </recommendedName>
</protein>
<organism evidence="1 2">
    <name type="scientific">Couchioplanes caeruleus subsp. caeruleus</name>
    <dbReference type="NCBI Taxonomy" id="56427"/>
    <lineage>
        <taxon>Bacteria</taxon>
        <taxon>Bacillati</taxon>
        <taxon>Actinomycetota</taxon>
        <taxon>Actinomycetes</taxon>
        <taxon>Micromonosporales</taxon>
        <taxon>Micromonosporaceae</taxon>
        <taxon>Couchioplanes</taxon>
    </lineage>
</organism>
<sequence length="161" mass="18813">MLQRLRDAGADRDEQAAAQFATRLREEMFPEPEPFTWANRVAPERRWQRRVWVHARLRWRRQPPPHPGAHQLLLLRLGAATVGRLDYQVCDQCRCGYVRQLDVSDRYRGLGLGTRAIRVARRGRDGYRWSTTAQYPTNGTFWAAVRLPEDHEGACPHMQRP</sequence>
<dbReference type="Proteomes" id="UP000182486">
    <property type="component" value="Unassembled WGS sequence"/>
</dbReference>
<dbReference type="RefSeq" id="WP_071803698.1">
    <property type="nucleotide sequence ID" value="NZ_MEIA01000063.1"/>
</dbReference>